<gene>
    <name evidence="3" type="ORF">KLA_04337</name>
</gene>
<name>A0ABN0RRI3_9FLAO</name>
<dbReference type="InterPro" id="IPR002575">
    <property type="entry name" value="Aminoglycoside_PTrfase"/>
</dbReference>
<dbReference type="RefSeq" id="WP_034644258.1">
    <property type="nucleotide sequence ID" value="NZ_ARZX01000003.1"/>
</dbReference>
<dbReference type="Pfam" id="PF01636">
    <property type="entry name" value="APH"/>
    <property type="match status" value="1"/>
</dbReference>
<sequence length="329" mass="38579">MTSFPVTASTLSATALCKLVKEKYQLTEDFKCLLYRTGINHTYFIKNKHNTYVLRVYCYNWRTKQEILEELKLLELLKNNQHSVSYALTDKNKNFIQQIQAPEGIRYAVLFTFAEGGKVRFLDHQTTFAIGALMGEIHNTTVNKTIARVNYTTETLTTKPYSYTLKYFDAKLPEMEYIREVGKKVEVAFKNKKIPEGIIHLDIWYDNMAITDNRKITIFDFDFCGNGYLVLDVAYFCAQLFHIETDKEAYKLKIKEFLKGYQTKTKLSKTEIDLIPIAATAVWLFYLGVQSQRFDWSNIFLTENYLKMYLGRLKNWMNFCEENPNTFTL</sequence>
<organism evidence="3 4">
    <name type="scientific">Cellulophaga geojensis KL-A</name>
    <dbReference type="NCBI Taxonomy" id="1328323"/>
    <lineage>
        <taxon>Bacteria</taxon>
        <taxon>Pseudomonadati</taxon>
        <taxon>Bacteroidota</taxon>
        <taxon>Flavobacteriia</taxon>
        <taxon>Flavobacteriales</taxon>
        <taxon>Flavobacteriaceae</taxon>
        <taxon>Cellulophaga</taxon>
    </lineage>
</organism>
<evidence type="ECO:0000313" key="4">
    <source>
        <dbReference type="Proteomes" id="UP000019275"/>
    </source>
</evidence>
<dbReference type="PANTHER" id="PTHR21064:SF6">
    <property type="entry name" value="AMINOGLYCOSIDE PHOSPHOTRANSFERASE DOMAIN-CONTAINING PROTEIN"/>
    <property type="match status" value="1"/>
</dbReference>
<keyword evidence="4" id="KW-1185">Reference proteome</keyword>
<evidence type="ECO:0000259" key="2">
    <source>
        <dbReference type="Pfam" id="PF01636"/>
    </source>
</evidence>
<dbReference type="Proteomes" id="UP000019275">
    <property type="component" value="Unassembled WGS sequence"/>
</dbReference>
<comment type="caution">
    <text evidence="3">The sequence shown here is derived from an EMBL/GenBank/DDBJ whole genome shotgun (WGS) entry which is preliminary data.</text>
</comment>
<dbReference type="InterPro" id="IPR011009">
    <property type="entry name" value="Kinase-like_dom_sf"/>
</dbReference>
<reference evidence="3 4" key="1">
    <citation type="journal article" date="2014" name="Genome Announc.">
        <title>Draft Genome Sequence of the Carrageenan-Degrading Bacterium Cellulophaga sp. Strain KL-A, Isolated from Decaying Marine Algae.</title>
        <authorList>
            <person name="Shan D."/>
            <person name="Ying J."/>
            <person name="Li X."/>
            <person name="Gao Z."/>
            <person name="Wei G."/>
            <person name="Shao Z."/>
        </authorList>
    </citation>
    <scope>NUCLEOTIDE SEQUENCE [LARGE SCALE GENOMIC DNA]</scope>
    <source>
        <strain evidence="3 4">KL-A</strain>
    </source>
</reference>
<dbReference type="PANTHER" id="PTHR21064">
    <property type="entry name" value="AMINOGLYCOSIDE PHOSPHOTRANSFERASE DOMAIN-CONTAINING PROTEIN-RELATED"/>
    <property type="match status" value="1"/>
</dbReference>
<dbReference type="SUPFAM" id="SSF56112">
    <property type="entry name" value="Protein kinase-like (PK-like)"/>
    <property type="match status" value="1"/>
</dbReference>
<feature type="domain" description="Aminoglycoside phosphotransferase" evidence="2">
    <location>
        <begin position="39"/>
        <end position="250"/>
    </location>
</feature>
<proteinExistence type="inferred from homology"/>
<dbReference type="InterPro" id="IPR050249">
    <property type="entry name" value="Pseudomonas-type_ThrB"/>
</dbReference>
<protein>
    <submittedName>
        <fullName evidence="3">Aminoglycoside phosphotransferase</fullName>
    </submittedName>
</protein>
<comment type="similarity">
    <text evidence="1">Belongs to the pseudomonas-type ThrB family.</text>
</comment>
<dbReference type="Gene3D" id="3.90.1200.10">
    <property type="match status" value="1"/>
</dbReference>
<accession>A0ABN0RRI3</accession>
<evidence type="ECO:0000313" key="3">
    <source>
        <dbReference type="EMBL" id="EWH14565.1"/>
    </source>
</evidence>
<dbReference type="Gene3D" id="3.30.200.20">
    <property type="entry name" value="Phosphorylase Kinase, domain 1"/>
    <property type="match status" value="1"/>
</dbReference>
<evidence type="ECO:0000256" key="1">
    <source>
        <dbReference type="ARBA" id="ARBA00038240"/>
    </source>
</evidence>
<dbReference type="EMBL" id="ARZX01000003">
    <property type="protein sequence ID" value="EWH14565.1"/>
    <property type="molecule type" value="Genomic_DNA"/>
</dbReference>